<protein>
    <recommendedName>
        <fullName evidence="9">DNA helicase</fullName>
    </recommendedName>
</protein>
<evidence type="ECO:0000259" key="6">
    <source>
        <dbReference type="PROSITE" id="PS51194"/>
    </source>
</evidence>
<dbReference type="PROSITE" id="PS51192">
    <property type="entry name" value="HELICASE_ATP_BIND_1"/>
    <property type="match status" value="1"/>
</dbReference>
<evidence type="ECO:0000313" key="7">
    <source>
        <dbReference type="EMBL" id="AZR72504.1"/>
    </source>
</evidence>
<dbReference type="GO" id="GO:0043138">
    <property type="term" value="F:3'-5' DNA helicase activity"/>
    <property type="evidence" value="ECO:0007669"/>
    <property type="project" value="TreeGrafter"/>
</dbReference>
<dbReference type="InterPro" id="IPR001650">
    <property type="entry name" value="Helicase_C-like"/>
</dbReference>
<dbReference type="GO" id="GO:0005694">
    <property type="term" value="C:chromosome"/>
    <property type="evidence" value="ECO:0007669"/>
    <property type="project" value="TreeGrafter"/>
</dbReference>
<dbReference type="GO" id="GO:0003676">
    <property type="term" value="F:nucleic acid binding"/>
    <property type="evidence" value="ECO:0007669"/>
    <property type="project" value="InterPro"/>
</dbReference>
<accession>A0A3Q9HP86</accession>
<name>A0A3Q9HP86_9FIRM</name>
<dbReference type="Gene3D" id="3.40.50.300">
    <property type="entry name" value="P-loop containing nucleotide triphosphate hydrolases"/>
    <property type="match status" value="2"/>
</dbReference>
<dbReference type="SUPFAM" id="SSF46785">
    <property type="entry name" value="Winged helix' DNA-binding domain"/>
    <property type="match status" value="1"/>
</dbReference>
<keyword evidence="3" id="KW-0378">Hydrolase</keyword>
<dbReference type="Pfam" id="PF00271">
    <property type="entry name" value="Helicase_C"/>
    <property type="match status" value="1"/>
</dbReference>
<reference evidence="7 8" key="1">
    <citation type="submission" date="2016-07" db="EMBL/GenBank/DDBJ databases">
        <title>Genome and transcriptome analysis of iron-reducing fermentative bacteria Anoxybacter fermentans.</title>
        <authorList>
            <person name="Zeng X."/>
            <person name="Shao Z."/>
        </authorList>
    </citation>
    <scope>NUCLEOTIDE SEQUENCE [LARGE SCALE GENOMIC DNA]</scope>
    <source>
        <strain evidence="7 8">DY22613</strain>
    </source>
</reference>
<evidence type="ECO:0000313" key="8">
    <source>
        <dbReference type="Proteomes" id="UP000267250"/>
    </source>
</evidence>
<gene>
    <name evidence="7" type="ORF">BBF96_03365</name>
</gene>
<dbReference type="GO" id="GO:0016818">
    <property type="term" value="F:hydrolase activity, acting on acid anhydrides, in phosphorus-containing anhydrides"/>
    <property type="evidence" value="ECO:0007669"/>
    <property type="project" value="InterPro"/>
</dbReference>
<dbReference type="InterPro" id="IPR036390">
    <property type="entry name" value="WH_DNA-bd_sf"/>
</dbReference>
<dbReference type="GO" id="GO:0005737">
    <property type="term" value="C:cytoplasm"/>
    <property type="evidence" value="ECO:0007669"/>
    <property type="project" value="TreeGrafter"/>
</dbReference>
<dbReference type="PANTHER" id="PTHR13710">
    <property type="entry name" value="DNA HELICASE RECQ FAMILY MEMBER"/>
    <property type="match status" value="1"/>
</dbReference>
<evidence type="ECO:0000256" key="2">
    <source>
        <dbReference type="ARBA" id="ARBA00022741"/>
    </source>
</evidence>
<keyword evidence="4" id="KW-0067">ATP-binding</keyword>
<proteinExistence type="predicted"/>
<dbReference type="PROSITE" id="PS51194">
    <property type="entry name" value="HELICASE_CTER"/>
    <property type="match status" value="1"/>
</dbReference>
<evidence type="ECO:0000256" key="4">
    <source>
        <dbReference type="ARBA" id="ARBA00022840"/>
    </source>
</evidence>
<dbReference type="Pfam" id="PF08797">
    <property type="entry name" value="HIRAN"/>
    <property type="match status" value="1"/>
</dbReference>
<sequence length="648" mass="74900">MFIRSLFEQAEQILQDDYYRRLKDEDYFYTKVVGVTFEGRQEYLADLQEGEALEIRREPTNIYDHNAIGIWDQKGRHLGYLNRKMSAHLAPLIDKGLEYNCSVSAVTGRDKETLGLNIYLERKDYVEEQEILEGLKERQRLEKLSSEQLLDEIRRFLLGKYQYRPKQKEALDRLFARKNTLTVMGTGRGKSAIFQSFAVYQAIRNRQITVITYPLRALVNDQYEALKQKLAPIGMRVFKANGSLSEWEREKFRKALASGEVDLILTTPEFLEFHIEKFKALRERIGFFVADEAHHIGMDSNAFRPAYQKLGWVLKELGDPLVLAVTATATNEVADVIMDTLGITDVVIDPHVRKNLRIRDLRNQYKAPKKNEVLPPETCKEDYIARLIRSGEKTIVYVNSREKTIEIAQKLCEMVPELEDQIVFYNAGLTSKERATVEDLFRTGEVRVVVSTSAFGEGIDIPDIRHVVLYHMNFNFVEFNQQSGRAGRDGNKAIIHLLFGWDDRRLNEFILDISTPDREYLVTLYCFLKKVGKCNLTNEEISETLKTKNEKILTSAGRVSAALGILEELNLVEIVRDGRDRTIQLLPTEPGYKIDLNRSARYSEGILEKKAFEEFSFAVMNEKNYELLDRINRPIYPDKYIEDHAQAV</sequence>
<dbReference type="GO" id="GO:0000724">
    <property type="term" value="P:double-strand break repair via homologous recombination"/>
    <property type="evidence" value="ECO:0007669"/>
    <property type="project" value="TreeGrafter"/>
</dbReference>
<dbReference type="InterPro" id="IPR014001">
    <property type="entry name" value="Helicase_ATP-bd"/>
</dbReference>
<evidence type="ECO:0000259" key="5">
    <source>
        <dbReference type="PROSITE" id="PS51192"/>
    </source>
</evidence>
<dbReference type="GO" id="GO:0008270">
    <property type="term" value="F:zinc ion binding"/>
    <property type="evidence" value="ECO:0007669"/>
    <property type="project" value="InterPro"/>
</dbReference>
<dbReference type="Proteomes" id="UP000267250">
    <property type="component" value="Chromosome"/>
</dbReference>
<dbReference type="InterPro" id="IPR027417">
    <property type="entry name" value="P-loop_NTPase"/>
</dbReference>
<dbReference type="PANTHER" id="PTHR13710:SF108">
    <property type="entry name" value="ATP-DEPENDENT DNA HELICASE Q4"/>
    <property type="match status" value="1"/>
</dbReference>
<organism evidence="7 8">
    <name type="scientific">Anoxybacter fermentans</name>
    <dbReference type="NCBI Taxonomy" id="1323375"/>
    <lineage>
        <taxon>Bacteria</taxon>
        <taxon>Bacillati</taxon>
        <taxon>Bacillota</taxon>
        <taxon>Clostridia</taxon>
        <taxon>Halanaerobiales</taxon>
        <taxon>Anoxybacter</taxon>
    </lineage>
</organism>
<evidence type="ECO:0000256" key="1">
    <source>
        <dbReference type="ARBA" id="ARBA00022723"/>
    </source>
</evidence>
<dbReference type="AlphaFoldDB" id="A0A3Q9HP86"/>
<dbReference type="KEGG" id="aft:BBF96_03365"/>
<dbReference type="GO" id="GO:0005524">
    <property type="term" value="F:ATP binding"/>
    <property type="evidence" value="ECO:0007669"/>
    <property type="project" value="UniProtKB-KW"/>
</dbReference>
<dbReference type="OrthoDB" id="9774462at2"/>
<evidence type="ECO:0000256" key="3">
    <source>
        <dbReference type="ARBA" id="ARBA00022801"/>
    </source>
</evidence>
<feature type="domain" description="Helicase ATP-binding" evidence="5">
    <location>
        <begin position="171"/>
        <end position="347"/>
    </location>
</feature>
<dbReference type="Gene3D" id="3.30.70.2330">
    <property type="match status" value="1"/>
</dbReference>
<dbReference type="SMART" id="SM00490">
    <property type="entry name" value="HELICc"/>
    <property type="match status" value="1"/>
</dbReference>
<keyword evidence="1" id="KW-0479">Metal-binding</keyword>
<dbReference type="EMBL" id="CP016379">
    <property type="protein sequence ID" value="AZR72504.1"/>
    <property type="molecule type" value="Genomic_DNA"/>
</dbReference>
<dbReference type="SMART" id="SM00487">
    <property type="entry name" value="DEXDc"/>
    <property type="match status" value="1"/>
</dbReference>
<dbReference type="SMART" id="SM00910">
    <property type="entry name" value="HIRAN"/>
    <property type="match status" value="1"/>
</dbReference>
<dbReference type="Pfam" id="PF00270">
    <property type="entry name" value="DEAD"/>
    <property type="match status" value="1"/>
</dbReference>
<feature type="domain" description="Helicase C-terminal" evidence="6">
    <location>
        <begin position="380"/>
        <end position="532"/>
    </location>
</feature>
<dbReference type="InterPro" id="IPR014905">
    <property type="entry name" value="HIRAN"/>
</dbReference>
<keyword evidence="8" id="KW-1185">Reference proteome</keyword>
<evidence type="ECO:0008006" key="9">
    <source>
        <dbReference type="Google" id="ProtNLM"/>
    </source>
</evidence>
<dbReference type="SUPFAM" id="SSF52540">
    <property type="entry name" value="P-loop containing nucleoside triphosphate hydrolases"/>
    <property type="match status" value="1"/>
</dbReference>
<dbReference type="GO" id="GO:0009378">
    <property type="term" value="F:four-way junction helicase activity"/>
    <property type="evidence" value="ECO:0007669"/>
    <property type="project" value="TreeGrafter"/>
</dbReference>
<keyword evidence="2" id="KW-0547">Nucleotide-binding</keyword>
<dbReference type="InterPro" id="IPR011545">
    <property type="entry name" value="DEAD/DEAH_box_helicase_dom"/>
</dbReference>